<dbReference type="EMBL" id="CCNB01000007">
    <property type="protein sequence ID" value="CDX32975.1"/>
    <property type="molecule type" value="Genomic_DNA"/>
</dbReference>
<feature type="chain" id="PRO_5001856750" evidence="4">
    <location>
        <begin position="24"/>
        <end position="352"/>
    </location>
</feature>
<gene>
    <name evidence="6" type="ORF">MPLDJ20_150374</name>
</gene>
<proteinExistence type="inferred from homology"/>
<feature type="signal peptide" evidence="4">
    <location>
        <begin position="1"/>
        <end position="23"/>
    </location>
</feature>
<evidence type="ECO:0000313" key="6">
    <source>
        <dbReference type="EMBL" id="CDX32975.1"/>
    </source>
</evidence>
<evidence type="ECO:0000256" key="2">
    <source>
        <dbReference type="ARBA" id="ARBA00007639"/>
    </source>
</evidence>
<dbReference type="GeneID" id="31889657"/>
<comment type="subcellular location">
    <subcellularLocation>
        <location evidence="1">Cell envelope</location>
    </subcellularLocation>
</comment>
<dbReference type="CDD" id="cd06316">
    <property type="entry name" value="PBP1_ABC_sugar_binding-like"/>
    <property type="match status" value="1"/>
</dbReference>
<dbReference type="AlphaFoldDB" id="A0A090GJ34"/>
<dbReference type="SUPFAM" id="SSF53822">
    <property type="entry name" value="Periplasmic binding protein-like I"/>
    <property type="match status" value="1"/>
</dbReference>
<dbReference type="Proteomes" id="UP000046373">
    <property type="component" value="Unassembled WGS sequence"/>
</dbReference>
<name>A0A090GJ34_MESPL</name>
<comment type="similarity">
    <text evidence="2">Belongs to the bacterial solute-binding protein 2 family.</text>
</comment>
<reference evidence="6 7" key="1">
    <citation type="submission" date="2014-08" db="EMBL/GenBank/DDBJ databases">
        <authorList>
            <person name="Moulin Lionel"/>
        </authorList>
    </citation>
    <scope>NUCLEOTIDE SEQUENCE [LARGE SCALE GENOMIC DNA]</scope>
</reference>
<sequence length="352" mass="37104">MLMKKWIAALAGGLMLAAGAAHAQTVGPQGETATPSSGVTLSDADIAALKDKGYKAALLWHTSSDFTNAVTAGATDEFAKAGISIAVKTDAQFDAARQRSDIETALAAKPNIILALPLDPVTSAEAFRQAVKDGVKLVFLSNLPKDYKQGADYASIVTDDLYQMGKQAADAMAKAIGGKGKVGYIFHDANYYVTNQRDQSFKKTIEKDYPDIKIVAEQGISDPARAEELANAMLLQHPDLDGIYVTWAEPADGVLSALRGAGNKHTKIVTLDLAEPVALDMVKGGNVAALVADKAYELGRAMAVSGMKSLLAQQTPAFVVAPALTVTKENVSQGWKDSLNRDAPQSVLDAAK</sequence>
<dbReference type="InterPro" id="IPR028082">
    <property type="entry name" value="Peripla_BP_I"/>
</dbReference>
<evidence type="ECO:0000256" key="3">
    <source>
        <dbReference type="ARBA" id="ARBA00022729"/>
    </source>
</evidence>
<dbReference type="PANTHER" id="PTHR46847:SF1">
    <property type="entry name" value="D-ALLOSE-BINDING PERIPLASMIC PROTEIN-RELATED"/>
    <property type="match status" value="1"/>
</dbReference>
<dbReference type="GO" id="GO:0030246">
    <property type="term" value="F:carbohydrate binding"/>
    <property type="evidence" value="ECO:0007669"/>
    <property type="project" value="UniProtKB-ARBA"/>
</dbReference>
<evidence type="ECO:0000256" key="4">
    <source>
        <dbReference type="SAM" id="SignalP"/>
    </source>
</evidence>
<evidence type="ECO:0000256" key="1">
    <source>
        <dbReference type="ARBA" id="ARBA00004196"/>
    </source>
</evidence>
<keyword evidence="3 4" id="KW-0732">Signal</keyword>
<accession>A0A090GJ34</accession>
<dbReference type="PANTHER" id="PTHR46847">
    <property type="entry name" value="D-ALLOSE-BINDING PERIPLASMIC PROTEIN-RELATED"/>
    <property type="match status" value="1"/>
</dbReference>
<organism evidence="6 7">
    <name type="scientific">Mesorhizobium plurifarium</name>
    <dbReference type="NCBI Taxonomy" id="69974"/>
    <lineage>
        <taxon>Bacteria</taxon>
        <taxon>Pseudomonadati</taxon>
        <taxon>Pseudomonadota</taxon>
        <taxon>Alphaproteobacteria</taxon>
        <taxon>Hyphomicrobiales</taxon>
        <taxon>Phyllobacteriaceae</taxon>
        <taxon>Mesorhizobium</taxon>
    </lineage>
</organism>
<dbReference type="Gene3D" id="3.40.50.2300">
    <property type="match status" value="2"/>
</dbReference>
<dbReference type="InterPro" id="IPR025997">
    <property type="entry name" value="SBP_2_dom"/>
</dbReference>
<dbReference type="Pfam" id="PF13407">
    <property type="entry name" value="Peripla_BP_4"/>
    <property type="match status" value="1"/>
</dbReference>
<evidence type="ECO:0000313" key="7">
    <source>
        <dbReference type="Proteomes" id="UP000046373"/>
    </source>
</evidence>
<protein>
    <submittedName>
        <fullName evidence="6">Periplasmic binding protein/LacI transcriptional regulator</fullName>
    </submittedName>
</protein>
<dbReference type="GO" id="GO:0030313">
    <property type="term" value="C:cell envelope"/>
    <property type="evidence" value="ECO:0007669"/>
    <property type="project" value="UniProtKB-SubCell"/>
</dbReference>
<evidence type="ECO:0000259" key="5">
    <source>
        <dbReference type="Pfam" id="PF13407"/>
    </source>
</evidence>
<feature type="domain" description="Periplasmic binding protein" evidence="5">
    <location>
        <begin position="59"/>
        <end position="305"/>
    </location>
</feature>